<organism evidence="1">
    <name type="scientific">Aphanomyces astaci</name>
    <name type="common">Crayfish plague agent</name>
    <dbReference type="NCBI Taxonomy" id="112090"/>
    <lineage>
        <taxon>Eukaryota</taxon>
        <taxon>Sar</taxon>
        <taxon>Stramenopiles</taxon>
        <taxon>Oomycota</taxon>
        <taxon>Saprolegniomycetes</taxon>
        <taxon>Saprolegniales</taxon>
        <taxon>Verrucalvaceae</taxon>
        <taxon>Aphanomyces</taxon>
    </lineage>
</organism>
<sequence length="341" mass="37847">MSSKRSYRSGVKQLGTWLQSSGRSSMNDTFITTVPGANTLVESSLVFHWNLEALQLSLITLLWVHEELRGVLKLCLASLVYHKEFLEASLPPKHQLLASVLFGDLTLANNWGSRVTLASNILQPTGIPPHVGLHAQLEQTSVLVRTLPTEICEGIEKILEDKGMTAGNITQSLLEKLLKDAVASVVSLTSANSSTTVEFTDESIPTRPVHYWGGRWHNLPEGFEMPSADVANAWHVWWCGLPARGLPPLYKLSSRDMSKKQAKILCEWSFAIDELQKAYFSAAGRELGRPINSASVIAAFSTIMTALPSLWGQTQLGQQRRLSQLKMVTFARLARKRRRES</sequence>
<dbReference type="VEuPathDB" id="FungiDB:H257_07774"/>
<gene>
    <name evidence="1" type="ORF">H257_07774</name>
</gene>
<protein>
    <submittedName>
        <fullName evidence="1">Uncharacterized protein</fullName>
    </submittedName>
</protein>
<name>W4GI61_APHAT</name>
<evidence type="ECO:0000313" key="1">
    <source>
        <dbReference type="EMBL" id="ETV78986.1"/>
    </source>
</evidence>
<reference evidence="1" key="1">
    <citation type="submission" date="2013-12" db="EMBL/GenBank/DDBJ databases">
        <title>The Genome Sequence of Aphanomyces astaci APO3.</title>
        <authorList>
            <consortium name="The Broad Institute Genomics Platform"/>
            <person name="Russ C."/>
            <person name="Tyler B."/>
            <person name="van West P."/>
            <person name="Dieguez-Uribeondo J."/>
            <person name="Young S.K."/>
            <person name="Zeng Q."/>
            <person name="Gargeya S."/>
            <person name="Fitzgerald M."/>
            <person name="Abouelleil A."/>
            <person name="Alvarado L."/>
            <person name="Chapman S.B."/>
            <person name="Gainer-Dewar J."/>
            <person name="Goldberg J."/>
            <person name="Griggs A."/>
            <person name="Gujja S."/>
            <person name="Hansen M."/>
            <person name="Howarth C."/>
            <person name="Imamovic A."/>
            <person name="Ireland A."/>
            <person name="Larimer J."/>
            <person name="McCowan C."/>
            <person name="Murphy C."/>
            <person name="Pearson M."/>
            <person name="Poon T.W."/>
            <person name="Priest M."/>
            <person name="Roberts A."/>
            <person name="Saif S."/>
            <person name="Shea T."/>
            <person name="Sykes S."/>
            <person name="Wortman J."/>
            <person name="Nusbaum C."/>
            <person name="Birren B."/>
        </authorList>
    </citation>
    <scope>NUCLEOTIDE SEQUENCE [LARGE SCALE GENOMIC DNA]</scope>
    <source>
        <strain evidence="1">APO3</strain>
    </source>
</reference>
<dbReference type="AlphaFoldDB" id="W4GI61"/>
<proteinExistence type="predicted"/>
<dbReference type="RefSeq" id="XP_009831705.1">
    <property type="nucleotide sequence ID" value="XM_009833403.1"/>
</dbReference>
<dbReference type="OrthoDB" id="106306at2759"/>
<accession>W4GI61</accession>
<dbReference type="GeneID" id="20809770"/>
<dbReference type="EMBL" id="KI913129">
    <property type="protein sequence ID" value="ETV78986.1"/>
    <property type="molecule type" value="Genomic_DNA"/>
</dbReference>